<protein>
    <submittedName>
        <fullName evidence="1">Uncharacterized protein</fullName>
    </submittedName>
</protein>
<dbReference type="RefSeq" id="WP_205289756.1">
    <property type="nucleotide sequence ID" value="NZ_CP074406.1"/>
</dbReference>
<dbReference type="EMBL" id="JAERTX010000001">
    <property type="protein sequence ID" value="MBM9458452.1"/>
    <property type="molecule type" value="Genomic_DNA"/>
</dbReference>
<gene>
    <name evidence="1" type="ORF">JK386_00885</name>
</gene>
<reference evidence="1" key="1">
    <citation type="submission" date="2021-01" db="EMBL/GenBank/DDBJ databases">
        <title>Novel species in genus Nocardioides.</title>
        <authorList>
            <person name="Zhang G."/>
        </authorList>
    </citation>
    <scope>NUCLEOTIDE SEQUENCE</scope>
    <source>
        <strain evidence="1">Zg-536</strain>
    </source>
</reference>
<dbReference type="Proteomes" id="UP000663791">
    <property type="component" value="Unassembled WGS sequence"/>
</dbReference>
<accession>A0A938Y3G6</accession>
<keyword evidence="2" id="KW-1185">Reference proteome</keyword>
<proteinExistence type="predicted"/>
<name>A0A938Y3G6_9ACTN</name>
<sequence length="258" mass="27755">MEALELIVDEGRPASAGRFFSLGVDLLDLLDELSDDVTVSWQVRDLRVGSALATIAPPEDKPHTGGVLRLLVSSLGVVGDSGPLPDGWTPDAVKVAHRFVDHGQAAENEADWVPPRLRLLTDGAQAGDDVSLTPALVERLATLQPFERKMPGSVRGILVGLNVSRGNRASLKVPSGRVVRVGFDIGMREALKEALYSAVELRGEVRQDGDGQIFHIRADDIEPLAEPRIGWAEMFGTAPNYTGGVPVDEWLEANRGEA</sequence>
<evidence type="ECO:0000313" key="1">
    <source>
        <dbReference type="EMBL" id="MBM9458452.1"/>
    </source>
</evidence>
<dbReference type="AlphaFoldDB" id="A0A938Y3G6"/>
<evidence type="ECO:0000313" key="2">
    <source>
        <dbReference type="Proteomes" id="UP000663791"/>
    </source>
</evidence>
<organism evidence="1 2">
    <name type="scientific">Nocardioides faecalis</name>
    <dbReference type="NCBI Taxonomy" id="2803858"/>
    <lineage>
        <taxon>Bacteria</taxon>
        <taxon>Bacillati</taxon>
        <taxon>Actinomycetota</taxon>
        <taxon>Actinomycetes</taxon>
        <taxon>Propionibacteriales</taxon>
        <taxon>Nocardioidaceae</taxon>
        <taxon>Nocardioides</taxon>
    </lineage>
</organism>
<comment type="caution">
    <text evidence="1">The sequence shown here is derived from an EMBL/GenBank/DDBJ whole genome shotgun (WGS) entry which is preliminary data.</text>
</comment>